<keyword evidence="7" id="KW-1185">Reference proteome</keyword>
<name>A0ABM4BR72_HYDVU</name>
<evidence type="ECO:0000256" key="3">
    <source>
        <dbReference type="ARBA" id="ARBA00023128"/>
    </source>
</evidence>
<sequence length="127" mass="15351">MASKEVYRLLYKEFMRVCDQWPIDASRSGRDFGEYLRHNYRGIYKHEDFNAEEMKKTLDALVKISSNYYYKKYPRVNEINYTGLEVSKCQEALSNDNQVAFRKERSWWERLISKRSLSEKLEVQSKK</sequence>
<dbReference type="PANTHER" id="PTHR34260:SF1">
    <property type="entry name" value="UBIQUINOL-CYTOCHROME-C REDUCTASE COMPLEX ASSEMBLY FACTOR 2"/>
    <property type="match status" value="1"/>
</dbReference>
<accession>A0ABM4BR72</accession>
<keyword evidence="2" id="KW-0809">Transit peptide</keyword>
<proteinExistence type="predicted"/>
<evidence type="ECO:0000313" key="7">
    <source>
        <dbReference type="Proteomes" id="UP001652625"/>
    </source>
</evidence>
<evidence type="ECO:0000256" key="1">
    <source>
        <dbReference type="ARBA" id="ARBA00004436"/>
    </source>
</evidence>
<dbReference type="InterPro" id="IPR037698">
    <property type="entry name" value="UQCC2"/>
</dbReference>
<evidence type="ECO:0000256" key="5">
    <source>
        <dbReference type="ARBA" id="ARBA00031206"/>
    </source>
</evidence>
<keyword evidence="4" id="KW-1135">Mitochondrion nucleoid</keyword>
<reference evidence="8" key="1">
    <citation type="submission" date="2025-08" db="UniProtKB">
        <authorList>
            <consortium name="RefSeq"/>
        </authorList>
    </citation>
    <scope>IDENTIFICATION</scope>
</reference>
<organism evidence="7 8">
    <name type="scientific">Hydra vulgaris</name>
    <name type="common">Hydra</name>
    <name type="synonym">Hydra attenuata</name>
    <dbReference type="NCBI Taxonomy" id="6087"/>
    <lineage>
        <taxon>Eukaryota</taxon>
        <taxon>Metazoa</taxon>
        <taxon>Cnidaria</taxon>
        <taxon>Hydrozoa</taxon>
        <taxon>Hydroidolina</taxon>
        <taxon>Anthoathecata</taxon>
        <taxon>Aplanulata</taxon>
        <taxon>Hydridae</taxon>
        <taxon>Hydra</taxon>
    </lineage>
</organism>
<evidence type="ECO:0000256" key="4">
    <source>
        <dbReference type="ARBA" id="ARBA00023271"/>
    </source>
</evidence>
<dbReference type="GeneID" id="136079595"/>
<evidence type="ECO:0000256" key="2">
    <source>
        <dbReference type="ARBA" id="ARBA00022946"/>
    </source>
</evidence>
<dbReference type="Pfam" id="PF20180">
    <property type="entry name" value="UQCC2_CBP6"/>
    <property type="match status" value="1"/>
</dbReference>
<gene>
    <name evidence="8" type="primary">LOC136079595</name>
</gene>
<keyword evidence="3" id="KW-0496">Mitochondrion</keyword>
<dbReference type="Proteomes" id="UP001652625">
    <property type="component" value="Chromosome 04"/>
</dbReference>
<evidence type="ECO:0000256" key="6">
    <source>
        <dbReference type="ARBA" id="ARBA00032983"/>
    </source>
</evidence>
<dbReference type="RefSeq" id="XP_065651656.1">
    <property type="nucleotide sequence ID" value="XM_065795584.1"/>
</dbReference>
<dbReference type="PANTHER" id="PTHR34260">
    <property type="entry name" value="UBIQUINOL-CYTOCHROME-C REDUCTASE COMPLEX ASSEMBLY FACTOR 2"/>
    <property type="match status" value="1"/>
</dbReference>
<protein>
    <recommendedName>
        <fullName evidence="6">Mitochondrial nucleoid factor 1</fullName>
    </recommendedName>
    <alternativeName>
        <fullName evidence="5">Mitochondrial protein M19</fullName>
    </alternativeName>
</protein>
<evidence type="ECO:0000313" key="8">
    <source>
        <dbReference type="RefSeq" id="XP_065651656.1"/>
    </source>
</evidence>
<comment type="subcellular location">
    <subcellularLocation>
        <location evidence="1">Mitochondrion matrix</location>
        <location evidence="1">Mitochondrion nucleoid</location>
    </subcellularLocation>
</comment>